<dbReference type="AlphaFoldDB" id="E4XWQ2"/>
<dbReference type="Proteomes" id="UP000001307">
    <property type="component" value="Unassembled WGS sequence"/>
</dbReference>
<dbReference type="Proteomes" id="UP000011014">
    <property type="component" value="Unassembled WGS sequence"/>
</dbReference>
<protein>
    <submittedName>
        <fullName evidence="2">Uncharacterized protein</fullName>
    </submittedName>
</protein>
<evidence type="ECO:0000313" key="4">
    <source>
        <dbReference type="Proteomes" id="UP000001307"/>
    </source>
</evidence>
<name>E4XWQ2_OIKDI</name>
<evidence type="ECO:0000313" key="3">
    <source>
        <dbReference type="EMBL" id="CBY41127.1"/>
    </source>
</evidence>
<keyword evidence="1" id="KW-1133">Transmembrane helix</keyword>
<dbReference type="EMBL" id="FN653250">
    <property type="protein sequence ID" value="CBY14107.1"/>
    <property type="molecule type" value="Genomic_DNA"/>
</dbReference>
<feature type="transmembrane region" description="Helical" evidence="1">
    <location>
        <begin position="91"/>
        <end position="111"/>
    </location>
</feature>
<sequence length="184" mass="20922">MSALDRRSILFWTWVLFLVSILYFLFAGGTLGYTFWWIDKYRLSVDRKLPIVEIIYCVISVCNFTLSIVGITVSIHLMVKRKSRITLQAHGLIVSLALLISVILSAAMVILDNVAKVLSRIPNMKPEDFFIKSPTEEFFYTIVILPLGHALFLSVISGLSLGLNTRIQKVKESEKLENQIQLPF</sequence>
<reference evidence="2" key="1">
    <citation type="journal article" date="2010" name="Science">
        <title>Plasticity of animal genome architecture unmasked by rapid evolution of a pelagic tunicate.</title>
        <authorList>
            <person name="Denoeud F."/>
            <person name="Henriet S."/>
            <person name="Mungpakdee S."/>
            <person name="Aury J.M."/>
            <person name="Da Silva C."/>
            <person name="Brinkmann H."/>
            <person name="Mikhaleva J."/>
            <person name="Olsen L.C."/>
            <person name="Jubin C."/>
            <person name="Canestro C."/>
            <person name="Bouquet J.M."/>
            <person name="Danks G."/>
            <person name="Poulain J."/>
            <person name="Campsteijn C."/>
            <person name="Adamski M."/>
            <person name="Cross I."/>
            <person name="Yadetie F."/>
            <person name="Muffato M."/>
            <person name="Louis A."/>
            <person name="Butcher S."/>
            <person name="Tsagkogeorga G."/>
            <person name="Konrad A."/>
            <person name="Singh S."/>
            <person name="Jensen M.F."/>
            <person name="Cong E.H."/>
            <person name="Eikeseth-Otteraa H."/>
            <person name="Noel B."/>
            <person name="Anthouard V."/>
            <person name="Porcel B.M."/>
            <person name="Kachouri-Lafond R."/>
            <person name="Nishino A."/>
            <person name="Ugolini M."/>
            <person name="Chourrout P."/>
            <person name="Nishida H."/>
            <person name="Aasland R."/>
            <person name="Huzurbazar S."/>
            <person name="Westhof E."/>
            <person name="Delsuc F."/>
            <person name="Lehrach H."/>
            <person name="Reinhardt R."/>
            <person name="Weissenbach J."/>
            <person name="Roy S.W."/>
            <person name="Artiguenave F."/>
            <person name="Postlethwait J.H."/>
            <person name="Manak J.R."/>
            <person name="Thompson E.M."/>
            <person name="Jaillon O."/>
            <person name="Du Pasquier L."/>
            <person name="Boudinot P."/>
            <person name="Liberles D.A."/>
            <person name="Volff J.N."/>
            <person name="Philippe H."/>
            <person name="Lenhard B."/>
            <person name="Roest Crollius H."/>
            <person name="Wincker P."/>
            <person name="Chourrout D."/>
        </authorList>
    </citation>
    <scope>NUCLEOTIDE SEQUENCE [LARGE SCALE GENOMIC DNA]</scope>
</reference>
<gene>
    <name evidence="2" type="ORF">GSOID_T00007076001</name>
    <name evidence="3" type="ORF">GSOID_T00023182001</name>
</gene>
<evidence type="ECO:0000313" key="2">
    <source>
        <dbReference type="EMBL" id="CBY14107.1"/>
    </source>
</evidence>
<proteinExistence type="predicted"/>
<keyword evidence="1" id="KW-0812">Transmembrane</keyword>
<feature type="transmembrane region" description="Helical" evidence="1">
    <location>
        <begin position="50"/>
        <end position="79"/>
    </location>
</feature>
<dbReference type="OrthoDB" id="10369529at2759"/>
<organism evidence="2">
    <name type="scientific">Oikopleura dioica</name>
    <name type="common">Tunicate</name>
    <dbReference type="NCBI Taxonomy" id="34765"/>
    <lineage>
        <taxon>Eukaryota</taxon>
        <taxon>Metazoa</taxon>
        <taxon>Chordata</taxon>
        <taxon>Tunicata</taxon>
        <taxon>Appendicularia</taxon>
        <taxon>Copelata</taxon>
        <taxon>Oikopleuridae</taxon>
        <taxon>Oikopleura</taxon>
    </lineage>
</organism>
<dbReference type="EMBL" id="FN656281">
    <property type="protein sequence ID" value="CBY41127.1"/>
    <property type="molecule type" value="Genomic_DNA"/>
</dbReference>
<keyword evidence="4" id="KW-1185">Reference proteome</keyword>
<accession>E4XWQ2</accession>
<evidence type="ECO:0000256" key="1">
    <source>
        <dbReference type="SAM" id="Phobius"/>
    </source>
</evidence>
<feature type="transmembrane region" description="Helical" evidence="1">
    <location>
        <begin position="12"/>
        <end position="38"/>
    </location>
</feature>
<keyword evidence="1" id="KW-0472">Membrane</keyword>
<feature type="transmembrane region" description="Helical" evidence="1">
    <location>
        <begin position="138"/>
        <end position="163"/>
    </location>
</feature>
<dbReference type="InParanoid" id="E4XWQ2"/>